<evidence type="ECO:0000256" key="1">
    <source>
        <dbReference type="SAM" id="SignalP"/>
    </source>
</evidence>
<reference evidence="2" key="1">
    <citation type="submission" date="2020-08" db="EMBL/GenBank/DDBJ databases">
        <title>Sequencing the genomes of 1000 actinobacteria strains.</title>
        <authorList>
            <person name="Klenk H.-P."/>
        </authorList>
    </citation>
    <scope>NUCLEOTIDE SEQUENCE</scope>
    <source>
        <strain evidence="2">DSM 10695</strain>
    </source>
</reference>
<dbReference type="EMBL" id="JACHMK010000001">
    <property type="protein sequence ID" value="MBB6333862.1"/>
    <property type="molecule type" value="Genomic_DNA"/>
</dbReference>
<dbReference type="AlphaFoldDB" id="A0A923IW70"/>
<name>A0A923IW70_9ACTO</name>
<dbReference type="RefSeq" id="WP_184454703.1">
    <property type="nucleotide sequence ID" value="NZ_JACHMK010000001.1"/>
</dbReference>
<evidence type="ECO:0000313" key="2">
    <source>
        <dbReference type="EMBL" id="MBB6333862.1"/>
    </source>
</evidence>
<accession>A0A923IW70</accession>
<keyword evidence="1" id="KW-0732">Signal</keyword>
<comment type="caution">
    <text evidence="2">The sequence shown here is derived from an EMBL/GenBank/DDBJ whole genome shotgun (WGS) entry which is preliminary data.</text>
</comment>
<feature type="signal peptide" evidence="1">
    <location>
        <begin position="1"/>
        <end position="28"/>
    </location>
</feature>
<gene>
    <name evidence="2" type="ORF">HD592_000427</name>
</gene>
<evidence type="ECO:0000313" key="3">
    <source>
        <dbReference type="Proteomes" id="UP000617426"/>
    </source>
</evidence>
<sequence>MSNMRSFRRVFSVVVAAGFLLVASAANATEISESVDGVAGEEVAIVAPDDDPEIAPFRIDLPSNPSESPQLEKLPMTRAASVECTDSFTQGVEHGTTWVRLPAWMPYYGFSYNCYLERGSENRGLRSFSIH</sequence>
<organism evidence="2 3">
    <name type="scientific">Schaalia hyovaginalis</name>
    <dbReference type="NCBI Taxonomy" id="29316"/>
    <lineage>
        <taxon>Bacteria</taxon>
        <taxon>Bacillati</taxon>
        <taxon>Actinomycetota</taxon>
        <taxon>Actinomycetes</taxon>
        <taxon>Actinomycetales</taxon>
        <taxon>Actinomycetaceae</taxon>
        <taxon>Schaalia</taxon>
    </lineage>
</organism>
<feature type="chain" id="PRO_5038105987" evidence="1">
    <location>
        <begin position="29"/>
        <end position="131"/>
    </location>
</feature>
<proteinExistence type="predicted"/>
<protein>
    <submittedName>
        <fullName evidence="2">Uncharacterized protein</fullName>
    </submittedName>
</protein>
<dbReference type="Proteomes" id="UP000617426">
    <property type="component" value="Unassembled WGS sequence"/>
</dbReference>
<keyword evidence="3" id="KW-1185">Reference proteome</keyword>